<proteinExistence type="predicted"/>
<accession>A0A344LJZ8</accession>
<reference evidence="3 4" key="1">
    <citation type="submission" date="2016-04" db="EMBL/GenBank/DDBJ databases">
        <title>Complete genome sequence and analysis of deep-sea sediment isolate, Amycolatopsis sp. WP1.</title>
        <authorList>
            <person name="Wang H."/>
            <person name="Chen S."/>
            <person name="Wu Q."/>
        </authorList>
    </citation>
    <scope>NUCLEOTIDE SEQUENCE [LARGE SCALE GENOMIC DNA]</scope>
    <source>
        <strain evidence="3 4">WP1</strain>
    </source>
</reference>
<dbReference type="PROSITE" id="PS50035">
    <property type="entry name" value="PLD"/>
    <property type="match status" value="1"/>
</dbReference>
<feature type="compositionally biased region" description="Low complexity" evidence="1">
    <location>
        <begin position="58"/>
        <end position="71"/>
    </location>
</feature>
<dbReference type="Gene3D" id="3.30.870.10">
    <property type="entry name" value="Endonuclease Chain A"/>
    <property type="match status" value="1"/>
</dbReference>
<organism evidence="3 4">
    <name type="scientific">Amycolatopsis albispora</name>
    <dbReference type="NCBI Taxonomy" id="1804986"/>
    <lineage>
        <taxon>Bacteria</taxon>
        <taxon>Bacillati</taxon>
        <taxon>Actinomycetota</taxon>
        <taxon>Actinomycetes</taxon>
        <taxon>Pseudonocardiales</taxon>
        <taxon>Pseudonocardiaceae</taxon>
        <taxon>Amycolatopsis</taxon>
    </lineage>
</organism>
<dbReference type="SUPFAM" id="SSF56024">
    <property type="entry name" value="Phospholipase D/nuclease"/>
    <property type="match status" value="1"/>
</dbReference>
<dbReference type="GO" id="GO:0003824">
    <property type="term" value="F:catalytic activity"/>
    <property type="evidence" value="ECO:0007669"/>
    <property type="project" value="InterPro"/>
</dbReference>
<dbReference type="KEGG" id="aab:A4R43_09230"/>
<evidence type="ECO:0000256" key="1">
    <source>
        <dbReference type="SAM" id="MobiDB-lite"/>
    </source>
</evidence>
<dbReference type="InterPro" id="IPR001736">
    <property type="entry name" value="PLipase_D/transphosphatidylase"/>
</dbReference>
<keyword evidence="4" id="KW-1185">Reference proteome</keyword>
<sequence>MHEKVVIIDDEVLWHGSLNLLAGTGLTDLMMRITDPGACERVRRIVERARPDRPASPTRPGRQRTPQQRDTGAARLYLNVPYEEKEAAKKSAKARWDPTVKCWYVAADTPRHLVERWL</sequence>
<protein>
    <recommendedName>
        <fullName evidence="2">PLD phosphodiesterase domain-containing protein</fullName>
    </recommendedName>
</protein>
<dbReference type="Pfam" id="PF18974">
    <property type="entry name" value="DUF5710"/>
    <property type="match status" value="1"/>
</dbReference>
<dbReference type="AlphaFoldDB" id="A0A344LJZ8"/>
<evidence type="ECO:0000313" key="4">
    <source>
        <dbReference type="Proteomes" id="UP000250434"/>
    </source>
</evidence>
<dbReference type="GO" id="GO:0006793">
    <property type="term" value="P:phosphorus metabolic process"/>
    <property type="evidence" value="ECO:0007669"/>
    <property type="project" value="UniProtKB-ARBA"/>
</dbReference>
<feature type="region of interest" description="Disordered" evidence="1">
    <location>
        <begin position="45"/>
        <end position="73"/>
    </location>
</feature>
<dbReference type="Proteomes" id="UP000250434">
    <property type="component" value="Chromosome"/>
</dbReference>
<evidence type="ECO:0000313" key="3">
    <source>
        <dbReference type="EMBL" id="AXB48372.1"/>
    </source>
</evidence>
<feature type="domain" description="PLD phosphodiesterase" evidence="2">
    <location>
        <begin position="1"/>
        <end position="24"/>
    </location>
</feature>
<gene>
    <name evidence="3" type="ORF">A4R43_09230</name>
</gene>
<evidence type="ECO:0000259" key="2">
    <source>
        <dbReference type="PROSITE" id="PS50035"/>
    </source>
</evidence>
<name>A0A344LJZ8_9PSEU</name>
<dbReference type="InterPro" id="IPR043764">
    <property type="entry name" value="DUF5710"/>
</dbReference>
<dbReference type="EMBL" id="CP015163">
    <property type="protein sequence ID" value="AXB48372.1"/>
    <property type="molecule type" value="Genomic_DNA"/>
</dbReference>